<gene>
    <name evidence="1" type="ORF">GCM10023082_11640</name>
</gene>
<dbReference type="RefSeq" id="WP_345642027.1">
    <property type="nucleotide sequence ID" value="NZ_BAABEP010000004.1"/>
</dbReference>
<evidence type="ECO:0000313" key="1">
    <source>
        <dbReference type="EMBL" id="GAA3715592.1"/>
    </source>
</evidence>
<name>A0ABP7EDJ6_9ACTN</name>
<reference evidence="2" key="1">
    <citation type="journal article" date="2019" name="Int. J. Syst. Evol. Microbiol.">
        <title>The Global Catalogue of Microorganisms (GCM) 10K type strain sequencing project: providing services to taxonomists for standard genome sequencing and annotation.</title>
        <authorList>
            <consortium name="The Broad Institute Genomics Platform"/>
            <consortium name="The Broad Institute Genome Sequencing Center for Infectious Disease"/>
            <person name="Wu L."/>
            <person name="Ma J."/>
        </authorList>
    </citation>
    <scope>NUCLEOTIDE SEQUENCE [LARGE SCALE GENOMIC DNA]</scope>
    <source>
        <strain evidence="2">JCM 30846</strain>
    </source>
</reference>
<dbReference type="Gene3D" id="3.80.10.10">
    <property type="entry name" value="Ribonuclease Inhibitor"/>
    <property type="match status" value="1"/>
</dbReference>
<dbReference type="SUPFAM" id="SSF52047">
    <property type="entry name" value="RNI-like"/>
    <property type="match status" value="1"/>
</dbReference>
<accession>A0ABP7EDJ6</accession>
<dbReference type="Proteomes" id="UP001499884">
    <property type="component" value="Unassembled WGS sequence"/>
</dbReference>
<organism evidence="1 2">
    <name type="scientific">Streptomyces tremellae</name>
    <dbReference type="NCBI Taxonomy" id="1124239"/>
    <lineage>
        <taxon>Bacteria</taxon>
        <taxon>Bacillati</taxon>
        <taxon>Actinomycetota</taxon>
        <taxon>Actinomycetes</taxon>
        <taxon>Kitasatosporales</taxon>
        <taxon>Streptomycetaceae</taxon>
        <taxon>Streptomyces</taxon>
    </lineage>
</organism>
<dbReference type="InterPro" id="IPR047722">
    <property type="entry name" value="STM4015-like"/>
</dbReference>
<sequence length="316" mass="34147">MPSDSLTEFHGLPTFDFSGARGAQGLPPADSVAWRIWVESYDAEIPWDKEFDRFAEAVDLTRVRALVVGAWSDAYESGPDEVVEALTGARDRLTSLRALFLGDMTFEECEISWINQTQVAPLLRAFPALEEFGVRGGQELGFDPVDHASLRSLRIETGGLDGAVVRGIGASTLPALERLDLWLGVENYGGTTTVADLAPFLSGERFPALRHLALHNSELQDEIAVACASAPVVARLETLDLSMGTLGDAGAEALLAGQPLTHLRRLDLSHHYISEALQERITAELAGAGVEVDLDDDGAREDADGDEDFRYVAVAE</sequence>
<evidence type="ECO:0000313" key="2">
    <source>
        <dbReference type="Proteomes" id="UP001499884"/>
    </source>
</evidence>
<proteinExistence type="predicted"/>
<dbReference type="EMBL" id="BAABEP010000004">
    <property type="protein sequence ID" value="GAA3715592.1"/>
    <property type="molecule type" value="Genomic_DNA"/>
</dbReference>
<dbReference type="NCBIfam" id="NF038076">
    <property type="entry name" value="fam_STM4015"/>
    <property type="match status" value="1"/>
</dbReference>
<dbReference type="InterPro" id="IPR032675">
    <property type="entry name" value="LRR_dom_sf"/>
</dbReference>
<keyword evidence="2" id="KW-1185">Reference proteome</keyword>
<comment type="caution">
    <text evidence="1">The sequence shown here is derived from an EMBL/GenBank/DDBJ whole genome shotgun (WGS) entry which is preliminary data.</text>
</comment>
<protein>
    <submittedName>
        <fullName evidence="1">STM4015 family protein</fullName>
    </submittedName>
</protein>